<evidence type="ECO:0000313" key="1">
    <source>
        <dbReference type="EMBL" id="TFK58381.1"/>
    </source>
</evidence>
<reference evidence="1 2" key="1">
    <citation type="journal article" date="2019" name="Nat. Ecol. Evol.">
        <title>Megaphylogeny resolves global patterns of mushroom evolution.</title>
        <authorList>
            <person name="Varga T."/>
            <person name="Krizsan K."/>
            <person name="Foldi C."/>
            <person name="Dima B."/>
            <person name="Sanchez-Garcia M."/>
            <person name="Sanchez-Ramirez S."/>
            <person name="Szollosi G.J."/>
            <person name="Szarkandi J.G."/>
            <person name="Papp V."/>
            <person name="Albert L."/>
            <person name="Andreopoulos W."/>
            <person name="Angelini C."/>
            <person name="Antonin V."/>
            <person name="Barry K.W."/>
            <person name="Bougher N.L."/>
            <person name="Buchanan P."/>
            <person name="Buyck B."/>
            <person name="Bense V."/>
            <person name="Catcheside P."/>
            <person name="Chovatia M."/>
            <person name="Cooper J."/>
            <person name="Damon W."/>
            <person name="Desjardin D."/>
            <person name="Finy P."/>
            <person name="Geml J."/>
            <person name="Haridas S."/>
            <person name="Hughes K."/>
            <person name="Justo A."/>
            <person name="Karasinski D."/>
            <person name="Kautmanova I."/>
            <person name="Kiss B."/>
            <person name="Kocsube S."/>
            <person name="Kotiranta H."/>
            <person name="LaButti K.M."/>
            <person name="Lechner B.E."/>
            <person name="Liimatainen K."/>
            <person name="Lipzen A."/>
            <person name="Lukacs Z."/>
            <person name="Mihaltcheva S."/>
            <person name="Morgado L.N."/>
            <person name="Niskanen T."/>
            <person name="Noordeloos M.E."/>
            <person name="Ohm R.A."/>
            <person name="Ortiz-Santana B."/>
            <person name="Ovrebo C."/>
            <person name="Racz N."/>
            <person name="Riley R."/>
            <person name="Savchenko A."/>
            <person name="Shiryaev A."/>
            <person name="Soop K."/>
            <person name="Spirin V."/>
            <person name="Szebenyi C."/>
            <person name="Tomsovsky M."/>
            <person name="Tulloss R.E."/>
            <person name="Uehling J."/>
            <person name="Grigoriev I.V."/>
            <person name="Vagvolgyi C."/>
            <person name="Papp T."/>
            <person name="Martin F.M."/>
            <person name="Miettinen O."/>
            <person name="Hibbett D.S."/>
            <person name="Nagy L.G."/>
        </authorList>
    </citation>
    <scope>NUCLEOTIDE SEQUENCE [LARGE SCALE GENOMIC DNA]</scope>
    <source>
        <strain evidence="1 2">NL-1719</strain>
    </source>
</reference>
<keyword evidence="2" id="KW-1185">Reference proteome</keyword>
<proteinExistence type="predicted"/>
<protein>
    <submittedName>
        <fullName evidence="1">Uncharacterized protein</fullName>
    </submittedName>
</protein>
<gene>
    <name evidence="1" type="ORF">BDN72DRAFT_782165</name>
</gene>
<organism evidence="1 2">
    <name type="scientific">Pluteus cervinus</name>
    <dbReference type="NCBI Taxonomy" id="181527"/>
    <lineage>
        <taxon>Eukaryota</taxon>
        <taxon>Fungi</taxon>
        <taxon>Dikarya</taxon>
        <taxon>Basidiomycota</taxon>
        <taxon>Agaricomycotina</taxon>
        <taxon>Agaricomycetes</taxon>
        <taxon>Agaricomycetidae</taxon>
        <taxon>Agaricales</taxon>
        <taxon>Pluteineae</taxon>
        <taxon>Pluteaceae</taxon>
        <taxon>Pluteus</taxon>
    </lineage>
</organism>
<accession>A0ACD2ZYC5</accession>
<evidence type="ECO:0000313" key="2">
    <source>
        <dbReference type="Proteomes" id="UP000308600"/>
    </source>
</evidence>
<name>A0ACD2ZYC5_9AGAR</name>
<dbReference type="EMBL" id="ML209405">
    <property type="protein sequence ID" value="TFK58381.1"/>
    <property type="molecule type" value="Genomic_DNA"/>
</dbReference>
<dbReference type="Proteomes" id="UP000308600">
    <property type="component" value="Unassembled WGS sequence"/>
</dbReference>
<sequence length="239" mass="27542">MSTLNHLIDEIKERWTSIMYAFFDPNPTLEEENGRKYVEFKCLGKNCRQTKRRYLDTADSMSTGGLRKHVISCWGKEVLKRASTADDIEQARDKVIIPYRESGTLTTAFAWKGKGKPTYSTRQLTKIQTKTEIVRWICEDKRPMKMVKDRGFLCLMKSGRPDYYVPSPSTVSQDVKQVFIKTRSHIARMLQESESRISLQMDAWTSPNHKAYVGFVASFEDQGKKRVIVLDIVAVPKVC</sequence>